<evidence type="ECO:0000313" key="5">
    <source>
        <dbReference type="Proteomes" id="UP000594364"/>
    </source>
</evidence>
<dbReference type="PANTHER" id="PTHR43180">
    <property type="entry name" value="3-OXOACYL-(ACYL-CARRIER-PROTEIN) REDUCTASE (AFU_ORTHOLOGUE AFUA_6G11210)"/>
    <property type="match status" value="1"/>
</dbReference>
<dbReference type="InterPro" id="IPR036291">
    <property type="entry name" value="NAD(P)-bd_dom_sf"/>
</dbReference>
<keyword evidence="5" id="KW-1185">Reference proteome</keyword>
<dbReference type="GO" id="GO:0016491">
    <property type="term" value="F:oxidoreductase activity"/>
    <property type="evidence" value="ECO:0007669"/>
    <property type="project" value="UniProtKB-KW"/>
</dbReference>
<dbReference type="Gene3D" id="3.40.50.720">
    <property type="entry name" value="NAD(P)-binding Rossmann-like Domain"/>
    <property type="match status" value="2"/>
</dbReference>
<gene>
    <name evidence="4" type="ORF">C2857_002768</name>
</gene>
<evidence type="ECO:0000313" key="4">
    <source>
        <dbReference type="EMBL" id="QPH17859.1"/>
    </source>
</evidence>
<evidence type="ECO:0000256" key="2">
    <source>
        <dbReference type="ARBA" id="ARBA00022857"/>
    </source>
</evidence>
<dbReference type="Pfam" id="PF00106">
    <property type="entry name" value="adh_short"/>
    <property type="match status" value="1"/>
</dbReference>
<reference evidence="4 5" key="1">
    <citation type="journal article" date="2018" name="PLoS Genet.">
        <title>Repeat elements organise 3D genome structure and mediate transcription in the filamentous fungus Epichloe festucae.</title>
        <authorList>
            <person name="Winter D.J."/>
            <person name="Ganley A.R.D."/>
            <person name="Young C.A."/>
            <person name="Liachko I."/>
            <person name="Schardl C.L."/>
            <person name="Dupont P.Y."/>
            <person name="Berry D."/>
            <person name="Ram A."/>
            <person name="Scott B."/>
            <person name="Cox M.P."/>
        </authorList>
    </citation>
    <scope>NUCLEOTIDE SEQUENCE [LARGE SCALE GENOMIC DNA]</scope>
    <source>
        <strain evidence="4 5">Fl1</strain>
    </source>
</reference>
<keyword evidence="3" id="KW-0560">Oxidoreductase</keyword>
<dbReference type="AlphaFoldDB" id="A0A7U3SNE1"/>
<sequence>MPGRWLDGKVAIATGAASRFGRGIAEKLSQEGAKVIVADLSQEVGKSTASALGRGLFVEADVTEASCKRGAVVTAPKSLAVEYGPHQIRFNAVSPVVGSTGMRHVFLGKPDTPENRAAFFLYCASWTAIYACRSCECLLLFGQ</sequence>
<evidence type="ECO:0008006" key="6">
    <source>
        <dbReference type="Google" id="ProtNLM"/>
    </source>
</evidence>
<dbReference type="OrthoDB" id="294295at2759"/>
<accession>A0A7U3SNE1</accession>
<comment type="similarity">
    <text evidence="1">Belongs to the short-chain dehydrogenases/reductases (SDR) family.</text>
</comment>
<evidence type="ECO:0000256" key="3">
    <source>
        <dbReference type="ARBA" id="ARBA00023002"/>
    </source>
</evidence>
<dbReference type="Proteomes" id="UP000594364">
    <property type="component" value="Chromosome 6"/>
</dbReference>
<dbReference type="EMBL" id="CP031390">
    <property type="protein sequence ID" value="QPH17859.1"/>
    <property type="molecule type" value="Genomic_DNA"/>
</dbReference>
<evidence type="ECO:0000256" key="1">
    <source>
        <dbReference type="ARBA" id="ARBA00006484"/>
    </source>
</evidence>
<organism evidence="4 5">
    <name type="scientific">Epichloe festucae (strain Fl1)</name>
    <dbReference type="NCBI Taxonomy" id="877507"/>
    <lineage>
        <taxon>Eukaryota</taxon>
        <taxon>Fungi</taxon>
        <taxon>Dikarya</taxon>
        <taxon>Ascomycota</taxon>
        <taxon>Pezizomycotina</taxon>
        <taxon>Sordariomycetes</taxon>
        <taxon>Hypocreomycetidae</taxon>
        <taxon>Hypocreales</taxon>
        <taxon>Clavicipitaceae</taxon>
        <taxon>Epichloe</taxon>
    </lineage>
</organism>
<dbReference type="InterPro" id="IPR002347">
    <property type="entry name" value="SDR_fam"/>
</dbReference>
<keyword evidence="2" id="KW-0521">NADP</keyword>
<protein>
    <recommendedName>
        <fullName evidence="6">SDR family NAD(P)-dependent oxidoreductase</fullName>
    </recommendedName>
</protein>
<name>A0A7U3SNE1_EPIFF</name>
<dbReference type="PANTHER" id="PTHR43180:SF66">
    <property type="entry name" value="SHORT-CHAIN DEHYDROGENASE_REDUCTASE FAMILY PROTEIN"/>
    <property type="match status" value="1"/>
</dbReference>
<proteinExistence type="inferred from homology"/>
<dbReference type="SUPFAM" id="SSF51735">
    <property type="entry name" value="NAD(P)-binding Rossmann-fold domains"/>
    <property type="match status" value="1"/>
</dbReference>